<organism evidence="1 2">
    <name type="scientific">Elysia crispata</name>
    <name type="common">lettuce slug</name>
    <dbReference type="NCBI Taxonomy" id="231223"/>
    <lineage>
        <taxon>Eukaryota</taxon>
        <taxon>Metazoa</taxon>
        <taxon>Spiralia</taxon>
        <taxon>Lophotrochozoa</taxon>
        <taxon>Mollusca</taxon>
        <taxon>Gastropoda</taxon>
        <taxon>Heterobranchia</taxon>
        <taxon>Euthyneura</taxon>
        <taxon>Panpulmonata</taxon>
        <taxon>Sacoglossa</taxon>
        <taxon>Placobranchoidea</taxon>
        <taxon>Plakobranchidae</taxon>
        <taxon>Elysia</taxon>
    </lineage>
</organism>
<evidence type="ECO:0000313" key="1">
    <source>
        <dbReference type="EMBL" id="KAK3785424.1"/>
    </source>
</evidence>
<evidence type="ECO:0000313" key="2">
    <source>
        <dbReference type="Proteomes" id="UP001283361"/>
    </source>
</evidence>
<comment type="caution">
    <text evidence="1">The sequence shown here is derived from an EMBL/GenBank/DDBJ whole genome shotgun (WGS) entry which is preliminary data.</text>
</comment>
<gene>
    <name evidence="1" type="ORF">RRG08_045178</name>
</gene>
<proteinExistence type="predicted"/>
<dbReference type="AlphaFoldDB" id="A0AAE1ACQ1"/>
<reference evidence="1" key="1">
    <citation type="journal article" date="2023" name="G3 (Bethesda)">
        <title>A reference genome for the long-term kleptoplast-retaining sea slug Elysia crispata morphotype clarki.</title>
        <authorList>
            <person name="Eastman K.E."/>
            <person name="Pendleton A.L."/>
            <person name="Shaikh M.A."/>
            <person name="Suttiyut T."/>
            <person name="Ogas R."/>
            <person name="Tomko P."/>
            <person name="Gavelis G."/>
            <person name="Widhalm J.R."/>
            <person name="Wisecaver J.H."/>
        </authorList>
    </citation>
    <scope>NUCLEOTIDE SEQUENCE</scope>
    <source>
        <strain evidence="1">ECLA1</strain>
    </source>
</reference>
<accession>A0AAE1ACQ1</accession>
<keyword evidence="2" id="KW-1185">Reference proteome</keyword>
<protein>
    <submittedName>
        <fullName evidence="1">Uncharacterized protein</fullName>
    </submittedName>
</protein>
<sequence length="242" mass="27151">MYIGQVNHRQTRLFSSAIHSRHTMPGEKLQSNTKPKHVVDVSRNSLLQDGMGEPKDDSTAQPRQQVQHRLSSVQLARRKDQRTWMNGGGEIRLMPYHGDGHVRSIVKDFRGASFQVLKLAVHKENLVLEKRRECVTYENRTPSWLGPVEATTRFSEITDVKLKVATLTDLSQSFECWDQSGTTNPSCVLANARQISRILAWTVPDTGSPALDHLHLISTTGDSLPLIAIPSSTLDEQTYEIA</sequence>
<name>A0AAE1ACQ1_9GAST</name>
<dbReference type="EMBL" id="JAWDGP010002131">
    <property type="protein sequence ID" value="KAK3785424.1"/>
    <property type="molecule type" value="Genomic_DNA"/>
</dbReference>
<dbReference type="Proteomes" id="UP001283361">
    <property type="component" value="Unassembled WGS sequence"/>
</dbReference>